<dbReference type="PANTHER" id="PTHR21198:SF7">
    <property type="entry name" value="ASPARTATE-GLUTAMATE RACEMASE FAMILY"/>
    <property type="match status" value="1"/>
</dbReference>
<dbReference type="AlphaFoldDB" id="A0A6G8IFA8"/>
<dbReference type="InterPro" id="IPR004380">
    <property type="entry name" value="Asp_race"/>
</dbReference>
<keyword evidence="4" id="KW-1185">Reference proteome</keyword>
<evidence type="ECO:0000313" key="4">
    <source>
        <dbReference type="Proteomes" id="UP000503162"/>
    </source>
</evidence>
<evidence type="ECO:0000256" key="2">
    <source>
        <dbReference type="ARBA" id="ARBA00023235"/>
    </source>
</evidence>
<dbReference type="PANTHER" id="PTHR21198">
    <property type="entry name" value="GLUTAMATE RACEMASE"/>
    <property type="match status" value="1"/>
</dbReference>
<comment type="similarity">
    <text evidence="1">Belongs to the aspartate/glutamate racemases family.</text>
</comment>
<dbReference type="PROSITE" id="PS00924">
    <property type="entry name" value="ASP_GLU_RACEMASE_2"/>
    <property type="match status" value="1"/>
</dbReference>
<gene>
    <name evidence="3" type="ORF">G9Q37_05945</name>
</gene>
<proteinExistence type="inferred from homology"/>
<protein>
    <submittedName>
        <fullName evidence="3">Aspartate/glutamate racemase family protein</fullName>
    </submittedName>
</protein>
<dbReference type="NCBIfam" id="TIGR00035">
    <property type="entry name" value="asp_race"/>
    <property type="match status" value="1"/>
</dbReference>
<name>A0A6G8IFA8_9BURK</name>
<dbReference type="InterPro" id="IPR015942">
    <property type="entry name" value="Asp/Glu/hydantoin_racemase"/>
</dbReference>
<dbReference type="EMBL" id="CP049989">
    <property type="protein sequence ID" value="QIM51716.1"/>
    <property type="molecule type" value="Genomic_DNA"/>
</dbReference>
<evidence type="ECO:0000313" key="3">
    <source>
        <dbReference type="EMBL" id="QIM51716.1"/>
    </source>
</evidence>
<accession>A0A6G8IFA8</accession>
<dbReference type="KEGG" id="hcz:G9Q37_05945"/>
<keyword evidence="2" id="KW-0413">Isomerase</keyword>
<dbReference type="Gene3D" id="3.40.50.1860">
    <property type="match status" value="2"/>
</dbReference>
<dbReference type="Pfam" id="PF01177">
    <property type="entry name" value="Asp_Glu_race"/>
    <property type="match status" value="1"/>
</dbReference>
<dbReference type="InterPro" id="IPR001920">
    <property type="entry name" value="Asp/Glu_race"/>
</dbReference>
<organism evidence="3 4">
    <name type="scientific">Hydrogenophaga crocea</name>
    <dbReference type="NCBI Taxonomy" id="2716225"/>
    <lineage>
        <taxon>Bacteria</taxon>
        <taxon>Pseudomonadati</taxon>
        <taxon>Pseudomonadota</taxon>
        <taxon>Betaproteobacteria</taxon>
        <taxon>Burkholderiales</taxon>
        <taxon>Comamonadaceae</taxon>
        <taxon>Hydrogenophaga</taxon>
    </lineage>
</organism>
<dbReference type="GO" id="GO:0047661">
    <property type="term" value="F:amino-acid racemase activity"/>
    <property type="evidence" value="ECO:0007669"/>
    <property type="project" value="InterPro"/>
</dbReference>
<dbReference type="InterPro" id="IPR033134">
    <property type="entry name" value="Asp/Glu_racemase_AS_2"/>
</dbReference>
<dbReference type="SUPFAM" id="SSF53681">
    <property type="entry name" value="Aspartate/glutamate racemase"/>
    <property type="match status" value="2"/>
</dbReference>
<evidence type="ECO:0000256" key="1">
    <source>
        <dbReference type="ARBA" id="ARBA00007847"/>
    </source>
</evidence>
<reference evidence="3 4" key="1">
    <citation type="submission" date="2020-03" db="EMBL/GenBank/DDBJ databases">
        <title>Hydrogenophaga sp. nov. isolated from cyanobacterial mat.</title>
        <authorList>
            <person name="Thorat V."/>
            <person name="Kirdat K."/>
            <person name="Tiwarekar B."/>
            <person name="Costa E.D."/>
            <person name="Yadav A."/>
        </authorList>
    </citation>
    <scope>NUCLEOTIDE SEQUENCE [LARGE SCALE GENOMIC DNA]</scope>
    <source>
        <strain evidence="3 4">BA0156</strain>
    </source>
</reference>
<sequence>MKTVGVLGGLGPLATVDFLDKFYRCGDACQDQDHPPVEVRLCTATPDRSAFLDGHGPSPLGHLREAAVSLKKSGAQFGVLICNTAHIWHRDLELASGLPFLHIAEQVRSFLEHARTPVGLLCTPWTVKGRVYSNVLPREKLVEPSAEVLEHVLMPAIRLLKANRFDEARQLIARVLTQFERAGCEAVILGCTELPIIAKACATRMQLIDPNQLLAEAARRYAMER</sequence>
<dbReference type="Proteomes" id="UP000503162">
    <property type="component" value="Chromosome"/>
</dbReference>